<evidence type="ECO:0000256" key="4">
    <source>
        <dbReference type="PROSITE-ProRule" id="PRU01161"/>
    </source>
</evidence>
<keyword evidence="7" id="KW-1185">Reference proteome</keyword>
<dbReference type="STRING" id="7574.A0A1S3KGF0"/>
<dbReference type="Proteomes" id="UP000085678">
    <property type="component" value="Unplaced"/>
</dbReference>
<evidence type="ECO:0000256" key="5">
    <source>
        <dbReference type="SAM" id="MobiDB-lite"/>
    </source>
</evidence>
<dbReference type="OrthoDB" id="197155at2759"/>
<dbReference type="FunFam" id="3.40.1090.10:FF:000003">
    <property type="entry name" value="Patatin-like phospholipase domain-containing protein 2"/>
    <property type="match status" value="1"/>
</dbReference>
<feature type="active site" description="Proton acceptor" evidence="4">
    <location>
        <position position="160"/>
    </location>
</feature>
<protein>
    <recommendedName>
        <fullName evidence="1">triacylglycerol lipase</fullName>
        <ecNumber evidence="1">3.1.1.3</ecNumber>
    </recommendedName>
</protein>
<feature type="domain" description="PNPLA" evidence="6">
    <location>
        <begin position="3"/>
        <end position="173"/>
    </location>
</feature>
<dbReference type="GO" id="GO:0016020">
    <property type="term" value="C:membrane"/>
    <property type="evidence" value="ECO:0007669"/>
    <property type="project" value="TreeGrafter"/>
</dbReference>
<proteinExistence type="predicted"/>
<feature type="compositionally biased region" description="Polar residues" evidence="5">
    <location>
        <begin position="671"/>
        <end position="681"/>
    </location>
</feature>
<dbReference type="GO" id="GO:0005811">
    <property type="term" value="C:lipid droplet"/>
    <property type="evidence" value="ECO:0007669"/>
    <property type="project" value="TreeGrafter"/>
</dbReference>
<evidence type="ECO:0000313" key="7">
    <source>
        <dbReference type="Proteomes" id="UP000085678"/>
    </source>
</evidence>
<feature type="short sequence motif" description="GXGXXG" evidence="4">
    <location>
        <begin position="7"/>
        <end position="12"/>
    </location>
</feature>
<accession>A0A1S3KGF0</accession>
<evidence type="ECO:0000256" key="2">
    <source>
        <dbReference type="ARBA" id="ARBA00022801"/>
    </source>
</evidence>
<dbReference type="Pfam" id="PF01734">
    <property type="entry name" value="Patatin"/>
    <property type="match status" value="1"/>
</dbReference>
<dbReference type="EC" id="3.1.1.3" evidence="1"/>
<dbReference type="Gene3D" id="3.40.1090.10">
    <property type="entry name" value="Cytosolic phospholipase A2 catalytic domain"/>
    <property type="match status" value="2"/>
</dbReference>
<dbReference type="GO" id="GO:0005737">
    <property type="term" value="C:cytoplasm"/>
    <property type="evidence" value="ECO:0007669"/>
    <property type="project" value="TreeGrafter"/>
</dbReference>
<keyword evidence="2 4" id="KW-0378">Hydrolase</keyword>
<dbReference type="InParanoid" id="A0A1S3KGF0"/>
<organism evidence="7 8">
    <name type="scientific">Lingula anatina</name>
    <name type="common">Brachiopod</name>
    <name type="synonym">Lingula unguis</name>
    <dbReference type="NCBI Taxonomy" id="7574"/>
    <lineage>
        <taxon>Eukaryota</taxon>
        <taxon>Metazoa</taxon>
        <taxon>Spiralia</taxon>
        <taxon>Lophotrochozoa</taxon>
        <taxon>Brachiopoda</taxon>
        <taxon>Linguliformea</taxon>
        <taxon>Lingulata</taxon>
        <taxon>Lingulida</taxon>
        <taxon>Linguloidea</taxon>
        <taxon>Lingulidae</taxon>
        <taxon>Lingula</taxon>
    </lineage>
</organism>
<dbReference type="AlphaFoldDB" id="A0A1S3KGF0"/>
<comment type="caution">
    <text evidence="4">Lacks conserved residue(s) required for the propagation of feature annotation.</text>
</comment>
<dbReference type="InterPro" id="IPR033562">
    <property type="entry name" value="PLPL"/>
</dbReference>
<evidence type="ECO:0000256" key="1">
    <source>
        <dbReference type="ARBA" id="ARBA00013279"/>
    </source>
</evidence>
<gene>
    <name evidence="8" type="primary">LOC106181778</name>
</gene>
<dbReference type="PANTHER" id="PTHR12406">
    <property type="entry name" value="CALCIUM-INDEPENDENT PHOSPHOLIPASE A2 IPLA2 -RELATED"/>
    <property type="match status" value="1"/>
</dbReference>
<feature type="region of interest" description="Disordered" evidence="5">
    <location>
        <begin position="648"/>
        <end position="681"/>
    </location>
</feature>
<feature type="short sequence motif" description="GXSXG" evidence="4">
    <location>
        <begin position="39"/>
        <end position="43"/>
    </location>
</feature>
<dbReference type="GO" id="GO:0055088">
    <property type="term" value="P:lipid homeostasis"/>
    <property type="evidence" value="ECO:0007669"/>
    <property type="project" value="TreeGrafter"/>
</dbReference>
<dbReference type="GO" id="GO:0019433">
    <property type="term" value="P:triglyceride catabolic process"/>
    <property type="evidence" value="ECO:0007669"/>
    <property type="project" value="TreeGrafter"/>
</dbReference>
<feature type="active site" description="Nucleophile" evidence="4">
    <location>
        <position position="41"/>
    </location>
</feature>
<evidence type="ECO:0000256" key="3">
    <source>
        <dbReference type="ARBA" id="ARBA00023098"/>
    </source>
</evidence>
<dbReference type="RefSeq" id="XP_013421713.1">
    <property type="nucleotide sequence ID" value="XM_013566259.1"/>
</dbReference>
<evidence type="ECO:0000313" key="8">
    <source>
        <dbReference type="RefSeq" id="XP_013421713.1"/>
    </source>
</evidence>
<dbReference type="FunCoup" id="A0A1S3KGF0">
    <property type="interactions" value="586"/>
</dbReference>
<dbReference type="KEGG" id="lak:106181778"/>
<name>A0A1S3KGF0_LINAN</name>
<dbReference type="InterPro" id="IPR016035">
    <property type="entry name" value="Acyl_Trfase/lysoPLipase"/>
</dbReference>
<keyword evidence="3 4" id="KW-0443">Lipid metabolism</keyword>
<feature type="compositionally biased region" description="Acidic residues" evidence="5">
    <location>
        <begin position="274"/>
        <end position="284"/>
    </location>
</feature>
<dbReference type="GeneID" id="106181778"/>
<dbReference type="SUPFAM" id="SSF52151">
    <property type="entry name" value="FabD/lysophospholipase-like"/>
    <property type="match status" value="1"/>
</dbReference>
<feature type="region of interest" description="Disordered" evidence="5">
    <location>
        <begin position="261"/>
        <end position="290"/>
    </location>
</feature>
<dbReference type="PANTHER" id="PTHR12406:SF41">
    <property type="entry name" value="BRUMMER, ISOFORM B-RELATED"/>
    <property type="match status" value="1"/>
</dbReference>
<feature type="compositionally biased region" description="Polar residues" evidence="5">
    <location>
        <begin position="261"/>
        <end position="273"/>
    </location>
</feature>
<dbReference type="GO" id="GO:0004806">
    <property type="term" value="F:triacylglycerol lipase activity"/>
    <property type="evidence" value="ECO:0007669"/>
    <property type="project" value="UniProtKB-EC"/>
</dbReference>
<reference evidence="8" key="1">
    <citation type="submission" date="2025-08" db="UniProtKB">
        <authorList>
            <consortium name="RefSeq"/>
        </authorList>
    </citation>
    <scope>IDENTIFICATION</scope>
    <source>
        <tissue evidence="8">Gonads</tissue>
    </source>
</reference>
<keyword evidence="4" id="KW-0442">Lipid degradation</keyword>
<sequence>MNISFAGCGFLGIYHVGVSSCLRVHSPHLLDDPNFKLLGASAGAIAAVCLISGCPLGECTNYVLRVATKARSRSLGPLHPSFNIVKLLQDGLNEILPPNAHEICTNRVYISMTRVSDRANIIVSQYDTKEDLIQALLCSAHIPFYSGLLPPAFKGVRCVDGCLSDNLPVFDENTVTVSPFCGETDICPDDNSANFLHVNLANTSMQCTSNNLYRLSRALFPPHPEILSEMCRQGFDDALKYLQRNTLISCVRHFSIKSSISQCPPESQVSGETSDYDSESDLDDHDDHDPDTCHECKKKVQVALIDSLPLPVAGALQAACDSMNSNIYTRLTNRKTFRLLSLMTSPLTLPVEMIFHYSVRFLEWVPYLPADVRWTIREFVQLIQLLRHKIEHNRHQYSARFTCQLAISDAYDAEEPGYVPDTQSDYKTYTASKHLRHWDICVERENSNPYDVPLPCHDPIPQIFHRVSHIRHKLEEDHHHHLEVHARNPHRDFHGEISTGSPIGGSPHKDDMCEQLVDTFEHCLHEANQQEAVLAYYYLDEDQKLKVTEIFSVVADSSGAGTDSAFCSDTSKNITSSPLSLSTSPKSQLELSWDNYVEMKSDGEFGYEIGNSRWIDNSKNDDSPIEILENPRWMDDLLSDECPIEPYAHTGFSTPEYDSDEILSDLRQSLEETNQQSTDTL</sequence>
<dbReference type="PROSITE" id="PS51635">
    <property type="entry name" value="PNPLA"/>
    <property type="match status" value="1"/>
</dbReference>
<evidence type="ECO:0000259" key="6">
    <source>
        <dbReference type="PROSITE" id="PS51635"/>
    </source>
</evidence>
<dbReference type="InterPro" id="IPR002641">
    <property type="entry name" value="PNPLA_dom"/>
</dbReference>